<feature type="region of interest" description="Disordered" evidence="1">
    <location>
        <begin position="415"/>
        <end position="460"/>
    </location>
</feature>
<feature type="domain" description="Hydantoinase B/oxoprolinase" evidence="2">
    <location>
        <begin position="1"/>
        <end position="425"/>
    </location>
</feature>
<feature type="region of interest" description="Disordered" evidence="1">
    <location>
        <begin position="368"/>
        <end position="393"/>
    </location>
</feature>
<dbReference type="GO" id="GO:0006749">
    <property type="term" value="P:glutathione metabolic process"/>
    <property type="evidence" value="ECO:0007669"/>
    <property type="project" value="TreeGrafter"/>
</dbReference>
<dbReference type="GO" id="GO:0017168">
    <property type="term" value="F:5-oxoprolinase (ATP-hydrolyzing) activity"/>
    <property type="evidence" value="ECO:0007669"/>
    <property type="project" value="TreeGrafter"/>
</dbReference>
<feature type="compositionally biased region" description="Basic and acidic residues" evidence="1">
    <location>
        <begin position="430"/>
        <end position="442"/>
    </location>
</feature>
<dbReference type="Pfam" id="PF02538">
    <property type="entry name" value="Hydantoinase_B"/>
    <property type="match status" value="1"/>
</dbReference>
<gene>
    <name evidence="3" type="ORF">B0A55_11926</name>
</gene>
<organism evidence="3 4">
    <name type="scientific">Friedmanniomyces simplex</name>
    <dbReference type="NCBI Taxonomy" id="329884"/>
    <lineage>
        <taxon>Eukaryota</taxon>
        <taxon>Fungi</taxon>
        <taxon>Dikarya</taxon>
        <taxon>Ascomycota</taxon>
        <taxon>Pezizomycotina</taxon>
        <taxon>Dothideomycetes</taxon>
        <taxon>Dothideomycetidae</taxon>
        <taxon>Mycosphaerellales</taxon>
        <taxon>Teratosphaeriaceae</taxon>
        <taxon>Friedmanniomyces</taxon>
    </lineage>
</organism>
<dbReference type="PANTHER" id="PTHR11365">
    <property type="entry name" value="5-OXOPROLINASE RELATED"/>
    <property type="match status" value="1"/>
</dbReference>
<dbReference type="InterPro" id="IPR045079">
    <property type="entry name" value="Oxoprolinase-like"/>
</dbReference>
<keyword evidence="4" id="KW-1185">Reference proteome</keyword>
<dbReference type="InterPro" id="IPR003692">
    <property type="entry name" value="Hydantoinase_B"/>
</dbReference>
<dbReference type="STRING" id="329884.A0A4U0WGP2"/>
<evidence type="ECO:0000259" key="2">
    <source>
        <dbReference type="Pfam" id="PF02538"/>
    </source>
</evidence>
<comment type="caution">
    <text evidence="3">The sequence shown here is derived from an EMBL/GenBank/DDBJ whole genome shotgun (WGS) entry which is preliminary data.</text>
</comment>
<proteinExistence type="predicted"/>
<feature type="compositionally biased region" description="Polar residues" evidence="1">
    <location>
        <begin position="377"/>
        <end position="392"/>
    </location>
</feature>
<reference evidence="3 4" key="1">
    <citation type="submission" date="2017-03" db="EMBL/GenBank/DDBJ databases">
        <title>Genomes of endolithic fungi from Antarctica.</title>
        <authorList>
            <person name="Coleine C."/>
            <person name="Masonjones S."/>
            <person name="Stajich J.E."/>
        </authorList>
    </citation>
    <scope>NUCLEOTIDE SEQUENCE [LARGE SCALE GENOMIC DNA]</scope>
    <source>
        <strain evidence="3 4">CCFEE 5184</strain>
    </source>
</reference>
<evidence type="ECO:0000313" key="4">
    <source>
        <dbReference type="Proteomes" id="UP000309340"/>
    </source>
</evidence>
<dbReference type="GO" id="GO:0005829">
    <property type="term" value="C:cytosol"/>
    <property type="evidence" value="ECO:0007669"/>
    <property type="project" value="TreeGrafter"/>
</dbReference>
<feature type="compositionally biased region" description="Gly residues" evidence="1">
    <location>
        <begin position="418"/>
        <end position="427"/>
    </location>
</feature>
<protein>
    <recommendedName>
        <fullName evidence="2">Hydantoinase B/oxoprolinase domain-containing protein</fullName>
    </recommendedName>
</protein>
<dbReference type="OrthoDB" id="3643at2759"/>
<evidence type="ECO:0000256" key="1">
    <source>
        <dbReference type="SAM" id="MobiDB-lite"/>
    </source>
</evidence>
<accession>A0A4U0WGP2</accession>
<dbReference type="Proteomes" id="UP000309340">
    <property type="component" value="Unassembled WGS sequence"/>
</dbReference>
<name>A0A4U0WGP2_9PEZI</name>
<evidence type="ECO:0000313" key="3">
    <source>
        <dbReference type="EMBL" id="TKA61588.1"/>
    </source>
</evidence>
<dbReference type="PANTHER" id="PTHR11365:SF2">
    <property type="entry name" value="5-OXOPROLINASE"/>
    <property type="match status" value="1"/>
</dbReference>
<dbReference type="EMBL" id="NAJQ01001197">
    <property type="protein sequence ID" value="TKA61588.1"/>
    <property type="molecule type" value="Genomic_DNA"/>
</dbReference>
<dbReference type="AlphaFoldDB" id="A0A4U0WGP2"/>
<sequence length="460" mass="49742">MPPHSRELFQEGARIETEKLVSEGKFNEERITELLLHEPAKFAGCSGTRCLADNLNDLKAQVAANQKGINLIGSLIEDYGEEVVQFYMRSIQDNAELSVRNLLKEVSKRFEGRELKAVDYMDDGSPIRLSVSIDGDKGEAVFDFTGTGPEVYGNTNAPEAVTYSAIIYCLRCLIKEDIPLNQGCLSPVTVIIPKKSFLSPSGTAAVVGGNVLTSQRVTDVVLKAFNACAASQGDCNNLTFGFGGNVEGEKAVRGFGYYETIAGGSGAGPDWDGTDGVHTHMTNTRITDAEVFERRYPVILREFGLREGSHGRGQHRGGDGVIRDIEFRIPVQVSILSERRVYHPYGLDGGEDASCGMNVWVRKVPKVQGSDADDAKTNGQANGVAKDSSQQQEYRHINLGGKNTASMQAGERIIVMTPGGGGWGPVGKGSESRQHQRQDPKHSWRGGSVASRQAEAEASA</sequence>